<dbReference type="InterPro" id="IPR001296">
    <property type="entry name" value="Glyco_trans_1"/>
</dbReference>
<evidence type="ECO:0000313" key="3">
    <source>
        <dbReference type="EMBL" id="TQK76228.1"/>
    </source>
</evidence>
<feature type="domain" description="Glycosyl transferase family 1" evidence="2">
    <location>
        <begin position="329"/>
        <end position="484"/>
    </location>
</feature>
<dbReference type="Gene3D" id="3.40.50.2000">
    <property type="entry name" value="Glycogen Phosphorylase B"/>
    <property type="match status" value="3"/>
</dbReference>
<name>A0A542SNT9_9MICO</name>
<reference evidence="3 4" key="1">
    <citation type="submission" date="2019-06" db="EMBL/GenBank/DDBJ databases">
        <title>Sequencing the genomes of 1000 actinobacteria strains.</title>
        <authorList>
            <person name="Klenk H.-P."/>
        </authorList>
    </citation>
    <scope>NUCLEOTIDE SEQUENCE [LARGE SCALE GENOMIC DNA]</scope>
    <source>
        <strain evidence="3 4">DSM 10596</strain>
    </source>
</reference>
<organism evidence="3 4">
    <name type="scientific">Rarobacter incanus</name>
    <dbReference type="NCBI Taxonomy" id="153494"/>
    <lineage>
        <taxon>Bacteria</taxon>
        <taxon>Bacillati</taxon>
        <taxon>Actinomycetota</taxon>
        <taxon>Actinomycetes</taxon>
        <taxon>Micrococcales</taxon>
        <taxon>Rarobacteraceae</taxon>
        <taxon>Rarobacter</taxon>
    </lineage>
</organism>
<accession>A0A542SNT9</accession>
<evidence type="ECO:0000256" key="1">
    <source>
        <dbReference type="ARBA" id="ARBA00022679"/>
    </source>
</evidence>
<dbReference type="PANTHER" id="PTHR12526">
    <property type="entry name" value="GLYCOSYLTRANSFERASE"/>
    <property type="match status" value="1"/>
</dbReference>
<evidence type="ECO:0000313" key="4">
    <source>
        <dbReference type="Proteomes" id="UP000316181"/>
    </source>
</evidence>
<sequence length="513" mass="57050">MSRFIGMTIHKLGLEAGGMTLSMLRRASLFAKHGWRAAVITTEPRPGYDHVARVFADRGELSDGATIINIWDFARSYYEPHPEGAAPVPSASNDWFGVPIGGDTASLRYFEKGTNVYREYWDYDRSGRLRFRDVFDYSHRRLSRIEYDHSGAPWRQSDFDADGSRIRQDRFFTRSGIPFITRWFNVSNGQVDRAFIFPLMSLSAIEFKSQAELQAHIYSLISEGSDGLPVFVGDGIGSVDSLRLLPSQKTIRLMFFHSNHYSGSRALGARVKSDHLRVLRAGGDIDGIVALTPQQAADIRAEYPSAPPIFVVPHSLHFTDRVSDAGVRNPYRVIFLGRLAPEKRVVEIVHAFAPVARRFPQAELVIVGSGPTWEDVEAAVAELELVDRVTFRGWLPRAEAELAAAGMMVVASDFEGYAMTIGESLIQETPVVSFDLPYGPRAQLGDFGGLLVPYLDFAALSDALCALMADPARARRLGVQGRQWVLRARGESRVFATWLSIFEELDARKGATG</sequence>
<proteinExistence type="predicted"/>
<evidence type="ECO:0000259" key="2">
    <source>
        <dbReference type="Pfam" id="PF00534"/>
    </source>
</evidence>
<protein>
    <submittedName>
        <fullName evidence="3">Glycosyl transferase family 1</fullName>
    </submittedName>
</protein>
<dbReference type="GO" id="GO:0016757">
    <property type="term" value="F:glycosyltransferase activity"/>
    <property type="evidence" value="ECO:0007669"/>
    <property type="project" value="InterPro"/>
</dbReference>
<dbReference type="AlphaFoldDB" id="A0A542SNT9"/>
<dbReference type="Proteomes" id="UP000316181">
    <property type="component" value="Unassembled WGS sequence"/>
</dbReference>
<dbReference type="OrthoDB" id="506201at2"/>
<dbReference type="Pfam" id="PF00534">
    <property type="entry name" value="Glycos_transf_1"/>
    <property type="match status" value="1"/>
</dbReference>
<comment type="caution">
    <text evidence="3">The sequence shown here is derived from an EMBL/GenBank/DDBJ whole genome shotgun (WGS) entry which is preliminary data.</text>
</comment>
<keyword evidence="1 3" id="KW-0808">Transferase</keyword>
<dbReference type="SUPFAM" id="SSF53756">
    <property type="entry name" value="UDP-Glycosyltransferase/glycogen phosphorylase"/>
    <property type="match status" value="1"/>
</dbReference>
<keyword evidence="4" id="KW-1185">Reference proteome</keyword>
<gene>
    <name evidence="3" type="ORF">FB389_0888</name>
</gene>
<dbReference type="EMBL" id="VFNV01000001">
    <property type="protein sequence ID" value="TQK76228.1"/>
    <property type="molecule type" value="Genomic_DNA"/>
</dbReference>